<feature type="binding site" evidence="2">
    <location>
        <position position="40"/>
    </location>
    <ligand>
        <name>Mg(2+)</name>
        <dbReference type="ChEBI" id="CHEBI:18420"/>
        <label>4</label>
    </ligand>
</feature>
<evidence type="ECO:0000313" key="5">
    <source>
        <dbReference type="EMBL" id="ETD24247.1"/>
    </source>
</evidence>
<sequence length="372" mass="41237">MRHDTSNNSSKRNFDKESLFLRALCGKNAPKSVIKGIGDDGVVLSKPLARHDKANATYHNTFATFAKVIDSAREFVIANDGFCEGIHFKREWLSLEQIAKKAMLVSISDIVAMNARPKYALASIILSSLSPRETLQIAHSLRQVAQDFGIAFIGGDTMSGDRLEFHITVFGTPQGKLLFRKGLQKGDLLFCTGRVGESLKSLRFLSRGAKISKNSKRFSRFVAPTLRADFVKSCARFLHCGIDISDGVYAELNRLSAINHLGFCLAKKSSIAKRAGGSKSSDKRSDKSGNRGGDKCSDSRWQAQKPLKSSKVLPRVLQKSAYLSGEEYEMLFSISPKDKLALLRKARQTRTPLCFIGTARTKITHFTTKIWH</sequence>
<keyword evidence="2" id="KW-0067">ATP-binding</keyword>
<feature type="binding site" evidence="2">
    <location>
        <position position="109"/>
    </location>
    <ligand>
        <name>Mg(2+)</name>
        <dbReference type="ChEBI" id="CHEBI:18420"/>
        <label>3</label>
    </ligand>
</feature>
<dbReference type="GO" id="GO:0005524">
    <property type="term" value="F:ATP binding"/>
    <property type="evidence" value="ECO:0007669"/>
    <property type="project" value="UniProtKB-UniRule"/>
</dbReference>
<dbReference type="CDD" id="cd02194">
    <property type="entry name" value="ThiL"/>
    <property type="match status" value="1"/>
</dbReference>
<comment type="miscellaneous">
    <text evidence="2">Reaction mechanism of ThiL seems to utilize a direct, inline transfer of the gamma-phosphate of ATP to TMP rather than a phosphorylated enzyme intermediate.</text>
</comment>
<evidence type="ECO:0000256" key="1">
    <source>
        <dbReference type="ARBA" id="ARBA00022977"/>
    </source>
</evidence>
<comment type="similarity">
    <text evidence="2">Belongs to the thiamine-monophosphate kinase family.</text>
</comment>
<dbReference type="RefSeq" id="WP_023927723.1">
    <property type="nucleotide sequence ID" value="NZ_KI669454.1"/>
</dbReference>
<comment type="caution">
    <text evidence="2">Lacks conserved residue(s) required for the propagation of feature annotation.</text>
</comment>
<feature type="binding site" evidence="2">
    <location>
        <position position="109"/>
    </location>
    <ligand>
        <name>Mg(2+)</name>
        <dbReference type="ChEBI" id="CHEBI:18420"/>
        <label>2</label>
    </ligand>
</feature>
<evidence type="ECO:0000256" key="2">
    <source>
        <dbReference type="HAMAP-Rule" id="MF_02128"/>
    </source>
</evidence>
<evidence type="ECO:0000313" key="6">
    <source>
        <dbReference type="Proteomes" id="UP000018731"/>
    </source>
</evidence>
<feature type="binding site" evidence="2">
    <location>
        <position position="109"/>
    </location>
    <ligand>
        <name>Mg(2+)</name>
        <dbReference type="ChEBI" id="CHEBI:18420"/>
        <label>4</label>
    </ligand>
</feature>
<feature type="binding site" evidence="2">
    <location>
        <position position="246"/>
    </location>
    <ligand>
        <name>Mg(2+)</name>
        <dbReference type="ChEBI" id="CHEBI:18420"/>
        <label>5</label>
    </ligand>
</feature>
<feature type="binding site" evidence="2">
    <location>
        <position position="87"/>
    </location>
    <ligand>
        <name>substrate</name>
    </ligand>
</feature>
<dbReference type="PATRIC" id="fig|1357400.3.peg.1362"/>
<feature type="binding site" evidence="2">
    <location>
        <position position="80"/>
    </location>
    <ligand>
        <name>Mg(2+)</name>
        <dbReference type="ChEBI" id="CHEBI:18420"/>
        <label>2</label>
    </ligand>
</feature>
<feature type="binding site" evidence="2">
    <location>
        <position position="80"/>
    </location>
    <ligand>
        <name>Mg(2+)</name>
        <dbReference type="ChEBI" id="CHEBI:18420"/>
        <label>1</label>
    </ligand>
</feature>
<feature type="binding site" evidence="2">
    <location>
        <begin position="155"/>
        <end position="156"/>
    </location>
    <ligand>
        <name>ATP</name>
        <dbReference type="ChEBI" id="CHEBI:30616"/>
    </ligand>
</feature>
<dbReference type="Gene3D" id="3.30.1330.10">
    <property type="entry name" value="PurM-like, N-terminal domain"/>
    <property type="match status" value="1"/>
</dbReference>
<dbReference type="AlphaFoldDB" id="V8CAW3"/>
<proteinExistence type="inferred from homology"/>
<comment type="function">
    <text evidence="2">Catalyzes the ATP-dependent phosphorylation of thiamine-monophosphate (TMP) to form thiamine-pyrophosphate (TPP), the active form of vitamin B1.</text>
</comment>
<dbReference type="InterPro" id="IPR016188">
    <property type="entry name" value="PurM-like_N"/>
</dbReference>
<feature type="compositionally biased region" description="Basic and acidic residues" evidence="3">
    <location>
        <begin position="280"/>
        <end position="298"/>
    </location>
</feature>
<dbReference type="GO" id="GO:0009228">
    <property type="term" value="P:thiamine biosynthetic process"/>
    <property type="evidence" value="ECO:0007669"/>
    <property type="project" value="UniProtKB-KW"/>
</dbReference>
<dbReference type="GO" id="GO:0000287">
    <property type="term" value="F:magnesium ion binding"/>
    <property type="evidence" value="ECO:0007669"/>
    <property type="project" value="UniProtKB-UniRule"/>
</dbReference>
<feature type="binding site" evidence="2">
    <location>
        <position position="326"/>
    </location>
    <ligand>
        <name>substrate</name>
    </ligand>
</feature>
<dbReference type="EMBL" id="AZJI01000004">
    <property type="protein sequence ID" value="ETD24247.1"/>
    <property type="molecule type" value="Genomic_DNA"/>
</dbReference>
<dbReference type="PANTHER" id="PTHR30270:SF0">
    <property type="entry name" value="THIAMINE-MONOPHOSPHATE KINASE"/>
    <property type="match status" value="1"/>
</dbReference>
<reference evidence="5 6" key="1">
    <citation type="journal article" date="2014" name="Genome Announc.">
        <title>Draft genome sequences of six enterohepatic helicobacter species isolated from humans and one from rhesus macaques.</title>
        <authorList>
            <person name="Shen Z."/>
            <person name="Sheh A."/>
            <person name="Young S.K."/>
            <person name="Abouelliel A."/>
            <person name="Ward D.V."/>
            <person name="Earl A.M."/>
            <person name="Fox J.G."/>
        </authorList>
    </citation>
    <scope>NUCLEOTIDE SEQUENCE [LARGE SCALE GENOMIC DNA]</scope>
    <source>
        <strain evidence="5 6">MIT 99-5501</strain>
    </source>
</reference>
<dbReference type="InterPro" id="IPR006283">
    <property type="entry name" value="ThiL-like"/>
</dbReference>
<dbReference type="EC" id="2.7.4.16" evidence="2"/>
<dbReference type="eggNOG" id="COG0611">
    <property type="taxonomic scope" value="Bacteria"/>
</dbReference>
<evidence type="ECO:0000259" key="4">
    <source>
        <dbReference type="Pfam" id="PF00586"/>
    </source>
</evidence>
<dbReference type="HAMAP" id="MF_02128">
    <property type="entry name" value="TMP_kinase"/>
    <property type="match status" value="1"/>
</dbReference>
<comment type="caution">
    <text evidence="5">The sequence shown here is derived from an EMBL/GenBank/DDBJ whole genome shotgun (WGS) entry which is preliminary data.</text>
</comment>
<dbReference type="Proteomes" id="UP000018731">
    <property type="component" value="Unassembled WGS sequence"/>
</dbReference>
<dbReference type="GO" id="GO:0009030">
    <property type="term" value="F:thiamine-phosphate kinase activity"/>
    <property type="evidence" value="ECO:0007669"/>
    <property type="project" value="UniProtKB-UniRule"/>
</dbReference>
<name>V8CAW3_9HELI</name>
<keyword evidence="6" id="KW-1185">Reference proteome</keyword>
<comment type="pathway">
    <text evidence="2">Cofactor biosynthesis; thiamine diphosphate biosynthesis; thiamine diphosphate from thiamine phosphate: step 1/1.</text>
</comment>
<dbReference type="HOGENOM" id="CLU_046964_1_2_7"/>
<dbReference type="PANTHER" id="PTHR30270">
    <property type="entry name" value="THIAMINE-MONOPHOSPHATE KINASE"/>
    <property type="match status" value="1"/>
</dbReference>
<gene>
    <name evidence="2" type="primary">thiL</name>
    <name evidence="5" type="ORF">HMPREF2086_00997</name>
</gene>
<dbReference type="Pfam" id="PF00586">
    <property type="entry name" value="AIRS"/>
    <property type="match status" value="1"/>
</dbReference>
<protein>
    <recommendedName>
        <fullName evidence="2">Thiamine-monophosphate kinase</fullName>
        <shortName evidence="2">TMP kinase</shortName>
        <shortName evidence="2">Thiamine-phosphate kinase</shortName>
        <ecNumber evidence="2">2.7.4.16</ecNumber>
    </recommendedName>
</protein>
<dbReference type="InterPro" id="IPR036921">
    <property type="entry name" value="PurM-like_N_sf"/>
</dbReference>
<feature type="domain" description="PurM-like N-terminal" evidence="4">
    <location>
        <begin position="69"/>
        <end position="171"/>
    </location>
</feature>
<feature type="region of interest" description="Disordered" evidence="3">
    <location>
        <begin position="275"/>
        <end position="307"/>
    </location>
</feature>
<feature type="binding site" evidence="2">
    <location>
        <position position="245"/>
    </location>
    <ligand>
        <name>ATP</name>
        <dbReference type="ChEBI" id="CHEBI:30616"/>
    </ligand>
</feature>
<evidence type="ECO:0000256" key="3">
    <source>
        <dbReference type="SAM" id="MobiDB-lite"/>
    </source>
</evidence>
<dbReference type="NCBIfam" id="NF004354">
    <property type="entry name" value="PRK05731.2-3"/>
    <property type="match status" value="1"/>
</dbReference>
<keyword evidence="2" id="KW-0808">Transferase</keyword>
<dbReference type="OrthoDB" id="9802811at2"/>
<feature type="binding site" evidence="2">
    <location>
        <position position="180"/>
    </location>
    <ligand>
        <name>ATP</name>
        <dbReference type="ChEBI" id="CHEBI:30616"/>
    </ligand>
</feature>
<dbReference type="STRING" id="1357400.HMPREF2086_00997"/>
<keyword evidence="2" id="KW-0479">Metal-binding</keyword>
<dbReference type="Gene3D" id="3.90.650.10">
    <property type="entry name" value="PurM-like C-terminal domain"/>
    <property type="match status" value="1"/>
</dbReference>
<organism evidence="5 6">
    <name type="scientific">Helicobacter macacae MIT 99-5501</name>
    <dbReference type="NCBI Taxonomy" id="1357400"/>
    <lineage>
        <taxon>Bacteria</taxon>
        <taxon>Pseudomonadati</taxon>
        <taxon>Campylobacterota</taxon>
        <taxon>Epsilonproteobacteria</taxon>
        <taxon>Campylobacterales</taxon>
        <taxon>Helicobacteraceae</taxon>
        <taxon>Helicobacter</taxon>
    </lineage>
</organism>
<feature type="binding site" evidence="2">
    <location>
        <position position="40"/>
    </location>
    <ligand>
        <name>Mg(2+)</name>
        <dbReference type="ChEBI" id="CHEBI:18420"/>
        <label>3</label>
    </ligand>
</feature>
<dbReference type="SUPFAM" id="SSF56042">
    <property type="entry name" value="PurM C-terminal domain-like"/>
    <property type="match status" value="1"/>
</dbReference>
<dbReference type="InterPro" id="IPR036676">
    <property type="entry name" value="PurM-like_C_sf"/>
</dbReference>
<comment type="catalytic activity">
    <reaction evidence="2">
        <text>thiamine phosphate + ATP = thiamine diphosphate + ADP</text>
        <dbReference type="Rhea" id="RHEA:15913"/>
        <dbReference type="ChEBI" id="CHEBI:30616"/>
        <dbReference type="ChEBI" id="CHEBI:37575"/>
        <dbReference type="ChEBI" id="CHEBI:58937"/>
        <dbReference type="ChEBI" id="CHEBI:456216"/>
        <dbReference type="EC" id="2.7.4.16"/>
    </reaction>
</comment>
<accession>V8CAW3</accession>
<keyword evidence="1 2" id="KW-0784">Thiamine biosynthesis</keyword>
<keyword evidence="2" id="KW-0460">Magnesium</keyword>
<dbReference type="SUPFAM" id="SSF55326">
    <property type="entry name" value="PurM N-terminal domain-like"/>
    <property type="match status" value="1"/>
</dbReference>
<dbReference type="GO" id="GO:0009229">
    <property type="term" value="P:thiamine diphosphate biosynthetic process"/>
    <property type="evidence" value="ECO:0007669"/>
    <property type="project" value="UniProtKB-UniRule"/>
</dbReference>
<dbReference type="UniPathway" id="UPA00060">
    <property type="reaction ID" value="UER00142"/>
</dbReference>
<feature type="binding site" evidence="2">
    <location>
        <position position="156"/>
    </location>
    <ligand>
        <name>Mg(2+)</name>
        <dbReference type="ChEBI" id="CHEBI:18420"/>
        <label>1</label>
    </ligand>
</feature>
<keyword evidence="2 5" id="KW-0418">Kinase</keyword>
<keyword evidence="2" id="KW-0547">Nucleotide-binding</keyword>
<feature type="binding site" evidence="2">
    <location>
        <position position="243"/>
    </location>
    <ligand>
        <name>Mg(2+)</name>
        <dbReference type="ChEBI" id="CHEBI:18420"/>
        <label>3</label>
    </ligand>
</feature>
<dbReference type="PIRSF" id="PIRSF005303">
    <property type="entry name" value="Thiam_monoph_kin"/>
    <property type="match status" value="1"/>
</dbReference>